<dbReference type="GeneID" id="94838382"/>
<sequence>MNQPHQYAHLVFVSIEFFRKLSQKFTKVDFGFRGVFFERKMSDVEEPSTVENNEIHTEKRLDDEAKIESYRELFQNLSAATQAAINDGKLSKRMRTLENEFETIKNTVNREIKKIQQISTNVEEESKEIHDIAEQLGSYCDAIESLSKGFPEIEEKMKNQFATHKQKISQLIHRVKEAENKENELSTQIEKMKTNILKTIDQKSEENMKNLISIQENSQKTNFESITKIENKVNKCEKKIEKGFTKIQTEFESTNDLISTTKEEIYEKSNLDLKKLNSHFTSQITNTNQTIQEMQKQISEINELDQTQNNQIKKLKTQNEELLIHINQNEKSIEDLYSKHESLQNLQNEDITNLNTLQNDVQKTLKSINKTVSISEKERKEFVDSMTISFGEVKSKIVSLLGKSTITIPELIAQNESLKSSQETTFKELRKIVEDSKYSMNEQITSLQQSMTIKNSEFKDDMSNLLNDLKEALSKSNKKLKDGLATNDSKIDSEIFSLKELINEITGGSSLSISALLNKIEEIQNVSEKENEKCYSELNKFWENINKISEECSNVTISQTKLTKKTNSAINSLNDQLNEDIQNIKEEIKEILNQIKANNNEINGSIDGKIESINDRIQTTENKIYETISNVSDKSNNSHIESLKMIENSKKEIANQFDGSISKLNERIKRVGAAFDEIMGDSHLNFPALQQEIDHIKNSFDENNSNIEIQNNSLKKELISYSKQMEKKLTEKDNEIIELIHNNKDEIDQAYNELYKHSSDRLKETIKKVEIKIQTLSDSFTTFLGGSNTTIPLIVQKLTKHEKELEIHKENNIEEHKKYDEFLTNLQAQSDEIVDHVKKQRNQIKNLNSDVFKRVDQVLQDERKANLDLLNKFEGRFEESYKNLNKKTDEIDSKYQRISKEINDNISNFSSSISQFQEDMNYQLQSSKDEFRKAVEESLKSFKSQLKKLKNAIQEIQGDTDVDISTLVKKINEIEKYNSKIMESREADLSNLSNKIFTKIQESESTTDEQLVKLKALIDSNHTKLVDLCDSVRIKANNDLKSSFKSLNSDISDLSTKINDLSGNCPLNMNELHAHIQSLNEESKSSHQKLLKDFRSYTNRITSEIDETTHTLNIYMHDNEKNFKDTINNIQSQINEILENDSSFSKETKSTIKKLDKKLNAMDENISTIFDDFEIVKGEIHQSIEDINNGTDKFQEKITNSIKSFDEIISEIRGGSKLSISQVYDKVVVVNESFATFQSQAVESINKIKTDFHSLKKKQKTEIEEILQKVTSFEANYIPQFTEIKDHTSSILKNLDNRLQTILDAAEENDNELRNSFYKKFTKITKEIEILTESLSSQKEEIYNKFDKQMNTTNKLNKNNENMSSKFDSLEKRIHFLENLDESNSIDEKIKNSVKEISLFMQKSLKETKFAVEEMVTENYKETTIDLENLKSQIKLIKSGDLVEILNKVSFNKDEFDKAINNVYSDMNELKESNDESFDSLNSNLKQVKNDLKLLNSRNPNQSSNSKTNQRHNEFNESSFDELFSQKYESLIEKVNKTMNNMVKNVIDSKISSYYEKLEQFNDQNSLENEELKNLINDVKGRMIQLMQKHRSEIEFEMNRLRLDIESNPQMKSQIKSFDDQNEVESIVGNDEISRKIRKVQSETTKMIKKMKTEILAQTESVIMQGKDVATISDVEEMIKKSQHEINSTMFELQQKIDSISSSSPYNGRSRKY</sequence>
<keyword evidence="1 2" id="KW-0175">Coiled coil</keyword>
<protein>
    <submittedName>
        <fullName evidence="3">Uncharacterized protein</fullName>
    </submittedName>
</protein>
<keyword evidence="4" id="KW-1185">Reference proteome</keyword>
<proteinExistence type="predicted"/>
<evidence type="ECO:0000313" key="4">
    <source>
        <dbReference type="Proteomes" id="UP000179807"/>
    </source>
</evidence>
<evidence type="ECO:0000313" key="3">
    <source>
        <dbReference type="EMBL" id="OHT07481.1"/>
    </source>
</evidence>
<evidence type="ECO:0000256" key="1">
    <source>
        <dbReference type="ARBA" id="ARBA00023054"/>
    </source>
</evidence>
<feature type="coiled-coil region" evidence="2">
    <location>
        <begin position="1555"/>
        <end position="1589"/>
    </location>
</feature>
<gene>
    <name evidence="3" type="ORF">TRFO_24311</name>
</gene>
<dbReference type="Proteomes" id="UP000179807">
    <property type="component" value="Unassembled WGS sequence"/>
</dbReference>
<name>A0A1J4K7L8_9EUKA</name>
<dbReference type="PANTHER" id="PTHR18870">
    <property type="entry name" value="PROTEIN TAG-278-RELATED"/>
    <property type="match status" value="1"/>
</dbReference>
<dbReference type="RefSeq" id="XP_068360617.1">
    <property type="nucleotide sequence ID" value="XM_068503678.1"/>
</dbReference>
<feature type="coiled-coil region" evidence="2">
    <location>
        <begin position="161"/>
        <end position="195"/>
    </location>
</feature>
<dbReference type="SUPFAM" id="SSF58113">
    <property type="entry name" value="Apolipoprotein A-I"/>
    <property type="match status" value="1"/>
</dbReference>
<organism evidence="3 4">
    <name type="scientific">Tritrichomonas foetus</name>
    <dbReference type="NCBI Taxonomy" id="1144522"/>
    <lineage>
        <taxon>Eukaryota</taxon>
        <taxon>Metamonada</taxon>
        <taxon>Parabasalia</taxon>
        <taxon>Tritrichomonadida</taxon>
        <taxon>Tritrichomonadidae</taxon>
        <taxon>Tritrichomonas</taxon>
    </lineage>
</organism>
<feature type="coiled-coil region" evidence="2">
    <location>
        <begin position="94"/>
        <end position="135"/>
    </location>
</feature>
<feature type="coiled-coil region" evidence="2">
    <location>
        <begin position="567"/>
        <end position="601"/>
    </location>
</feature>
<dbReference type="VEuPathDB" id="TrichDB:TRFO_24311"/>
<feature type="coiled-coil region" evidence="2">
    <location>
        <begin position="697"/>
        <end position="731"/>
    </location>
</feature>
<accession>A0A1J4K7L8</accession>
<feature type="coiled-coil region" evidence="2">
    <location>
        <begin position="1353"/>
        <end position="1380"/>
    </location>
</feature>
<feature type="coiled-coil region" evidence="2">
    <location>
        <begin position="1256"/>
        <end position="1312"/>
    </location>
</feature>
<comment type="caution">
    <text evidence="3">The sequence shown here is derived from an EMBL/GenBank/DDBJ whole genome shotgun (WGS) entry which is preliminary data.</text>
</comment>
<feature type="coiled-coil region" evidence="2">
    <location>
        <begin position="284"/>
        <end position="346"/>
    </location>
</feature>
<reference evidence="3" key="1">
    <citation type="submission" date="2016-10" db="EMBL/GenBank/DDBJ databases">
        <authorList>
            <person name="Benchimol M."/>
            <person name="Almeida L.G."/>
            <person name="Vasconcelos A.T."/>
            <person name="Perreira-Neves A."/>
            <person name="Rosa I.A."/>
            <person name="Tasca T."/>
            <person name="Bogo M.R."/>
            <person name="de Souza W."/>
        </authorList>
    </citation>
    <scope>NUCLEOTIDE SEQUENCE [LARGE SCALE GENOMIC DNA]</scope>
    <source>
        <strain evidence="3">K</strain>
    </source>
</reference>
<evidence type="ECO:0000256" key="2">
    <source>
        <dbReference type="SAM" id="Coils"/>
    </source>
</evidence>
<dbReference type="Gene3D" id="1.20.120.20">
    <property type="entry name" value="Apolipoprotein"/>
    <property type="match status" value="2"/>
</dbReference>
<feature type="coiled-coil region" evidence="2">
    <location>
        <begin position="1120"/>
        <end position="1165"/>
    </location>
</feature>
<dbReference type="EMBL" id="MLAK01000695">
    <property type="protein sequence ID" value="OHT07481.1"/>
    <property type="molecule type" value="Genomic_DNA"/>
</dbReference>
<dbReference type="PANTHER" id="PTHR18870:SF9">
    <property type="entry name" value="PROTEIN TAG-278-RELATED"/>
    <property type="match status" value="1"/>
</dbReference>
<feature type="coiled-coil region" evidence="2">
    <location>
        <begin position="932"/>
        <end position="959"/>
    </location>
</feature>